<organism evidence="2 3">
    <name type="scientific">Triticum turgidum subsp. durum</name>
    <name type="common">Durum wheat</name>
    <name type="synonym">Triticum durum</name>
    <dbReference type="NCBI Taxonomy" id="4567"/>
    <lineage>
        <taxon>Eukaryota</taxon>
        <taxon>Viridiplantae</taxon>
        <taxon>Streptophyta</taxon>
        <taxon>Embryophyta</taxon>
        <taxon>Tracheophyta</taxon>
        <taxon>Spermatophyta</taxon>
        <taxon>Magnoliopsida</taxon>
        <taxon>Liliopsida</taxon>
        <taxon>Poales</taxon>
        <taxon>Poaceae</taxon>
        <taxon>BOP clade</taxon>
        <taxon>Pooideae</taxon>
        <taxon>Triticodae</taxon>
        <taxon>Triticeae</taxon>
        <taxon>Triticinae</taxon>
        <taxon>Triticum</taxon>
    </lineage>
</organism>
<dbReference type="AlphaFoldDB" id="A0A9R1QV13"/>
<dbReference type="OMA" id="HANFLKY"/>
<reference evidence="2 3" key="1">
    <citation type="submission" date="2017-09" db="EMBL/GenBank/DDBJ databases">
        <authorList>
            <consortium name="International Durum Wheat Genome Sequencing Consortium (IDWGSC)"/>
            <person name="Milanesi L."/>
        </authorList>
    </citation>
    <scope>NUCLEOTIDE SEQUENCE [LARGE SCALE GENOMIC DNA]</scope>
    <source>
        <strain evidence="3">cv. Svevo</strain>
    </source>
</reference>
<protein>
    <submittedName>
        <fullName evidence="2">Uncharacterized protein</fullName>
    </submittedName>
</protein>
<keyword evidence="3" id="KW-1185">Reference proteome</keyword>
<dbReference type="EMBL" id="LT934116">
    <property type="protein sequence ID" value="VAH84092.1"/>
    <property type="molecule type" value="Genomic_DNA"/>
</dbReference>
<dbReference type="PANTHER" id="PTHR35166:SF6">
    <property type="entry name" value="PROTEIN-RELATED"/>
    <property type="match status" value="1"/>
</dbReference>
<dbReference type="Proteomes" id="UP000324705">
    <property type="component" value="Chromosome 3B"/>
</dbReference>
<feature type="region of interest" description="Disordered" evidence="1">
    <location>
        <begin position="1"/>
        <end position="61"/>
    </location>
</feature>
<evidence type="ECO:0000256" key="1">
    <source>
        <dbReference type="SAM" id="MobiDB-lite"/>
    </source>
</evidence>
<name>A0A9R1QV13_TRITD</name>
<proteinExistence type="predicted"/>
<gene>
    <name evidence="2" type="ORF">TRITD_3Bv1G244200</name>
</gene>
<accession>A0A9R1QV13</accession>
<feature type="compositionally biased region" description="Basic and acidic residues" evidence="1">
    <location>
        <begin position="38"/>
        <end position="47"/>
    </location>
</feature>
<evidence type="ECO:0000313" key="2">
    <source>
        <dbReference type="EMBL" id="VAH84092.1"/>
    </source>
</evidence>
<dbReference type="Gramene" id="TRITD3Bv1G244200.1">
    <property type="protein sequence ID" value="TRITD3Bv1G244200.1"/>
    <property type="gene ID" value="TRITD3Bv1G244200"/>
</dbReference>
<dbReference type="PANTHER" id="PTHR35166">
    <property type="entry name" value="OS05G0193700 PROTEIN-RELATED"/>
    <property type="match status" value="1"/>
</dbReference>
<sequence length="194" mass="22162">MADMEGSGEEVGAPQQHAAVEESLGGEKTTSLMIDAKIQTDVERAAESDPPAGATGKKNRMPPELVSHILGMPIDKPDDIVMPSFLKGNKDMAEALGVTEEWLEETYREADLLVQRLHAKFLKYQVEIRDELFEKGYVEVDDDYFERQAEIAEKERARWEELEKKRDPTLTYADYSEYDIPYDYEEQARRLVAL</sequence>
<evidence type="ECO:0000313" key="3">
    <source>
        <dbReference type="Proteomes" id="UP000324705"/>
    </source>
</evidence>